<dbReference type="VEuPathDB" id="VectorBase:MDOA004964"/>
<gene>
    <name evidence="3" type="primary">101890039</name>
</gene>
<accession>A0A1I8MHK1</accession>
<feature type="chain" id="PRO_5014271575" description="Short neuropeptide F" evidence="2">
    <location>
        <begin position="27"/>
        <end position="308"/>
    </location>
</feature>
<dbReference type="eggNOG" id="ENOG502SEMZ">
    <property type="taxonomic scope" value="Eukaryota"/>
</dbReference>
<evidence type="ECO:0008006" key="4">
    <source>
        <dbReference type="Google" id="ProtNLM"/>
    </source>
</evidence>
<proteinExistence type="predicted"/>
<sequence>MHFQSQLLYKLTFGTFLMLWAHSTSAADMLRDGGDSLNSLYDNLLQREYIGPIAFPNHQVERKAQRSPSLRLRFGRRSDPEMMTQLPEKRWFGDVNQKPIRSPSLRLRFGRRSDPTMPLHSPFDLLMNARQNADASNSGSNTDDYNDIFDNYYERVVRKPQRLRFGRSLPYQSDLASASAAASDNYESQNVDDSTVSNNGDDDFYNTLLHSQKLRNLLLTLRQFQEANSPNNNDESSSMENDMDEFERAIRKPAPLRLRWGRSTGGRSSQMMNEDKTKVELDEKKKLSPISNNVEKTDNQQQQQQNKD</sequence>
<feature type="signal peptide" evidence="2">
    <location>
        <begin position="1"/>
        <end position="26"/>
    </location>
</feature>
<dbReference type="AlphaFoldDB" id="A0A1I8MHK1"/>
<evidence type="ECO:0000256" key="1">
    <source>
        <dbReference type="SAM" id="MobiDB-lite"/>
    </source>
</evidence>
<dbReference type="STRING" id="7370.A0A1I8MHK1"/>
<protein>
    <recommendedName>
        <fullName evidence="4">Short neuropeptide F</fullName>
    </recommendedName>
</protein>
<dbReference type="OrthoDB" id="6364308at2759"/>
<feature type="compositionally biased region" description="Basic and acidic residues" evidence="1">
    <location>
        <begin position="273"/>
        <end position="286"/>
    </location>
</feature>
<dbReference type="EnsemblMetazoa" id="MDOA004964-RD">
    <property type="protein sequence ID" value="MDOA004964-PD"/>
    <property type="gene ID" value="MDOA004964"/>
</dbReference>
<keyword evidence="2" id="KW-0732">Signal</keyword>
<feature type="region of interest" description="Disordered" evidence="1">
    <location>
        <begin position="254"/>
        <end position="308"/>
    </location>
</feature>
<name>A0A1I8MHK1_MUSDO</name>
<organism evidence="3">
    <name type="scientific">Musca domestica</name>
    <name type="common">House fly</name>
    <dbReference type="NCBI Taxonomy" id="7370"/>
    <lineage>
        <taxon>Eukaryota</taxon>
        <taxon>Metazoa</taxon>
        <taxon>Ecdysozoa</taxon>
        <taxon>Arthropoda</taxon>
        <taxon>Hexapoda</taxon>
        <taxon>Insecta</taxon>
        <taxon>Pterygota</taxon>
        <taxon>Neoptera</taxon>
        <taxon>Endopterygota</taxon>
        <taxon>Diptera</taxon>
        <taxon>Brachycera</taxon>
        <taxon>Muscomorpha</taxon>
        <taxon>Muscoidea</taxon>
        <taxon>Muscidae</taxon>
        <taxon>Musca</taxon>
    </lineage>
</organism>
<dbReference type="VEuPathDB" id="VectorBase:MDOMA2_001629"/>
<dbReference type="EnsemblMetazoa" id="MDOA004964-RC">
    <property type="protein sequence ID" value="MDOA004964-PC"/>
    <property type="gene ID" value="MDOA004964"/>
</dbReference>
<reference evidence="3" key="1">
    <citation type="submission" date="2020-05" db="UniProtKB">
        <authorList>
            <consortium name="EnsemblMetazoa"/>
        </authorList>
    </citation>
    <scope>IDENTIFICATION</scope>
    <source>
        <strain evidence="3">Aabys</strain>
    </source>
</reference>
<evidence type="ECO:0000256" key="2">
    <source>
        <dbReference type="SAM" id="SignalP"/>
    </source>
</evidence>
<dbReference type="EnsemblMetazoa" id="MDOA004964-RB">
    <property type="protein sequence ID" value="MDOA004964-PB"/>
    <property type="gene ID" value="MDOA004964"/>
</dbReference>
<evidence type="ECO:0000313" key="3">
    <source>
        <dbReference type="EnsemblMetazoa" id="MDOA004964-PB"/>
    </source>
</evidence>